<dbReference type="Proteomes" id="UP000192840">
    <property type="component" value="Unassembled WGS sequence"/>
</dbReference>
<proteinExistence type="predicted"/>
<dbReference type="OrthoDB" id="5196701at2"/>
<keyword evidence="2" id="KW-1185">Reference proteome</keyword>
<reference evidence="2" key="1">
    <citation type="submission" date="2017-04" db="EMBL/GenBank/DDBJ databases">
        <authorList>
            <person name="Varghese N."/>
            <person name="Submissions S."/>
        </authorList>
    </citation>
    <scope>NUCLEOTIDE SEQUENCE [LARGE SCALE GENOMIC DNA]</scope>
    <source>
        <strain evidence="2">DSM 44073</strain>
    </source>
</reference>
<dbReference type="RefSeq" id="WP_051771851.1">
    <property type="nucleotide sequence ID" value="NZ_FWYC01000025.1"/>
</dbReference>
<dbReference type="STRING" id="40571.SAMN05660733_08037"/>
<evidence type="ECO:0008006" key="3">
    <source>
        <dbReference type="Google" id="ProtNLM"/>
    </source>
</evidence>
<accession>A0A1W2FT99</accession>
<evidence type="ECO:0000313" key="2">
    <source>
        <dbReference type="Proteomes" id="UP000192840"/>
    </source>
</evidence>
<protein>
    <recommendedName>
        <fullName evidence="3">Sigma-70, region 4</fullName>
    </recommendedName>
</protein>
<dbReference type="AlphaFoldDB" id="A0A1W2FT99"/>
<gene>
    <name evidence="1" type="ORF">SAMN05660733_08037</name>
</gene>
<sequence length="156" mass="17795">MGRQYRNTLRAHAESLAVLGKAFTDLAARHRVAASSISRRTRSKLTAESDFADWIFRVAELSAAAERLLALEIELARSHGVTWAEVAEALGVSRQAAHDRFATHERWNRTRRISQLNQARWASMMRDYREKYGASENALLPFRRLRAGDPETTDRD</sequence>
<name>A0A1W2FT99_9PSEU</name>
<dbReference type="EMBL" id="FWYC01000025">
    <property type="protein sequence ID" value="SMD25197.1"/>
    <property type="molecule type" value="Genomic_DNA"/>
</dbReference>
<evidence type="ECO:0000313" key="1">
    <source>
        <dbReference type="EMBL" id="SMD25197.1"/>
    </source>
</evidence>
<organism evidence="1 2">
    <name type="scientific">Lentzea albidocapillata</name>
    <dbReference type="NCBI Taxonomy" id="40571"/>
    <lineage>
        <taxon>Bacteria</taxon>
        <taxon>Bacillati</taxon>
        <taxon>Actinomycetota</taxon>
        <taxon>Actinomycetes</taxon>
        <taxon>Pseudonocardiales</taxon>
        <taxon>Pseudonocardiaceae</taxon>
        <taxon>Lentzea</taxon>
    </lineage>
</organism>